<dbReference type="PANTHER" id="PTHR42912">
    <property type="entry name" value="METHYLTRANSFERASE"/>
    <property type="match status" value="1"/>
</dbReference>
<evidence type="ECO:0000313" key="3">
    <source>
        <dbReference type="Proteomes" id="UP000614047"/>
    </source>
</evidence>
<dbReference type="Pfam" id="PF13649">
    <property type="entry name" value="Methyltransf_25"/>
    <property type="match status" value="1"/>
</dbReference>
<dbReference type="Gene3D" id="3.40.50.150">
    <property type="entry name" value="Vaccinia Virus protein VP39"/>
    <property type="match status" value="1"/>
</dbReference>
<dbReference type="SUPFAM" id="SSF53335">
    <property type="entry name" value="S-adenosyl-L-methionine-dependent methyltransferases"/>
    <property type="match status" value="1"/>
</dbReference>
<evidence type="ECO:0000259" key="1">
    <source>
        <dbReference type="Pfam" id="PF13649"/>
    </source>
</evidence>
<organism evidence="2 3">
    <name type="scientific">Actinomadura viridis</name>
    <dbReference type="NCBI Taxonomy" id="58110"/>
    <lineage>
        <taxon>Bacteria</taxon>
        <taxon>Bacillati</taxon>
        <taxon>Actinomycetota</taxon>
        <taxon>Actinomycetes</taxon>
        <taxon>Streptosporangiales</taxon>
        <taxon>Thermomonosporaceae</taxon>
        <taxon>Actinomadura</taxon>
    </lineage>
</organism>
<dbReference type="GO" id="GO:0008168">
    <property type="term" value="F:methyltransferase activity"/>
    <property type="evidence" value="ECO:0007669"/>
    <property type="project" value="UniProtKB-KW"/>
</dbReference>
<keyword evidence="2" id="KW-0808">Transferase</keyword>
<reference evidence="2" key="1">
    <citation type="submission" date="2020-11" db="EMBL/GenBank/DDBJ databases">
        <title>Sequencing the genomes of 1000 actinobacteria strains.</title>
        <authorList>
            <person name="Klenk H.-P."/>
        </authorList>
    </citation>
    <scope>NUCLEOTIDE SEQUENCE</scope>
    <source>
        <strain evidence="2">DSM 43175</strain>
    </source>
</reference>
<name>A0A931DHD8_9ACTN</name>
<dbReference type="RefSeq" id="WP_197013532.1">
    <property type="nucleotide sequence ID" value="NZ_BAABES010000001.1"/>
</dbReference>
<feature type="domain" description="Methyltransferase" evidence="1">
    <location>
        <begin position="50"/>
        <end position="145"/>
    </location>
</feature>
<dbReference type="AlphaFoldDB" id="A0A931DHD8"/>
<proteinExistence type="predicted"/>
<dbReference type="Proteomes" id="UP000614047">
    <property type="component" value="Unassembled WGS sequence"/>
</dbReference>
<dbReference type="EMBL" id="JADOUA010000001">
    <property type="protein sequence ID" value="MBG6091184.1"/>
    <property type="molecule type" value="Genomic_DNA"/>
</dbReference>
<protein>
    <submittedName>
        <fullName evidence="2">SAM-dependent methyltransferase</fullName>
    </submittedName>
</protein>
<dbReference type="CDD" id="cd02440">
    <property type="entry name" value="AdoMet_MTases"/>
    <property type="match status" value="1"/>
</dbReference>
<accession>A0A931DHD8</accession>
<dbReference type="InterPro" id="IPR050508">
    <property type="entry name" value="Methyltransf_Superfamily"/>
</dbReference>
<dbReference type="InterPro" id="IPR041698">
    <property type="entry name" value="Methyltransf_25"/>
</dbReference>
<keyword evidence="2" id="KW-0489">Methyltransferase</keyword>
<keyword evidence="3" id="KW-1185">Reference proteome</keyword>
<dbReference type="GO" id="GO:0032259">
    <property type="term" value="P:methylation"/>
    <property type="evidence" value="ECO:0007669"/>
    <property type="project" value="UniProtKB-KW"/>
</dbReference>
<gene>
    <name evidence="2" type="ORF">IW256_005297</name>
</gene>
<evidence type="ECO:0000313" key="2">
    <source>
        <dbReference type="EMBL" id="MBG6091184.1"/>
    </source>
</evidence>
<comment type="caution">
    <text evidence="2">The sequence shown here is derived from an EMBL/GenBank/DDBJ whole genome shotgun (WGS) entry which is preliminary data.</text>
</comment>
<dbReference type="InterPro" id="IPR029063">
    <property type="entry name" value="SAM-dependent_MTases_sf"/>
</dbReference>
<sequence>MTPWTSDRPLRSPFGLPLGLRGRLAGLFMWWTNPQGDLFELLNVRPGERVLEIGYGPGRLIGLLAASPAGRVCGVDPSPQMRAFAARRNRGQVAAGRVDLRVGTAESTGFPDAEFHCVVSVNNVGLWPRLEAGIAEMYRVTRPGGRVLIAWHGGTGRSPIARRLAMPEERLGRVERALGAAFSDVTRREIPHLTLFEAVR</sequence>